<keyword evidence="6 10" id="KW-0863">Zinc-finger</keyword>
<dbReference type="CDD" id="cd16651">
    <property type="entry name" value="SPL-RING_NSE2"/>
    <property type="match status" value="1"/>
</dbReference>
<reference evidence="12" key="1">
    <citation type="submission" date="2023-03" db="EMBL/GenBank/DDBJ databases">
        <authorList>
            <person name="Julca I."/>
        </authorList>
    </citation>
    <scope>NUCLEOTIDE SEQUENCE</scope>
</reference>
<evidence type="ECO:0000313" key="12">
    <source>
        <dbReference type="EMBL" id="CAI9088721.1"/>
    </source>
</evidence>
<sequence length="249" mass="27858">MASTSAPPSYTDCRRMKSSATTLVDDNQALSGEVKRAVNMMKEIAVDFEKDNRSDEVKELEAGVMELLAASEDCRHLSAATQTIANEYRLGPELTDFKKLLEGEIAKSKAGSSPTSQYHQLLRQFREAVWNVHHAGQPMPGDEQEDIVMTTTQSNILNNKCPLTLKPVTELAEPVRCQDCKHIYEKHAVFQIMKNKVKCPVAGCPKTLQKERVICDSLLLVDIGELREMERETAQPENIEDFTAMGEDD</sequence>
<dbReference type="EMBL" id="OX459118">
    <property type="protein sequence ID" value="CAI9088721.1"/>
    <property type="molecule type" value="Genomic_DNA"/>
</dbReference>
<evidence type="ECO:0000256" key="3">
    <source>
        <dbReference type="ARBA" id="ARBA00008212"/>
    </source>
</evidence>
<dbReference type="SUPFAM" id="SSF57850">
    <property type="entry name" value="RING/U-box"/>
    <property type="match status" value="1"/>
</dbReference>
<dbReference type="GO" id="GO:0030915">
    <property type="term" value="C:Smc5-Smc6 complex"/>
    <property type="evidence" value="ECO:0007669"/>
    <property type="project" value="InterPro"/>
</dbReference>
<dbReference type="Gene3D" id="3.30.40.10">
    <property type="entry name" value="Zinc/RING finger domain, C3HC4 (zinc finger)"/>
    <property type="match status" value="1"/>
</dbReference>
<evidence type="ECO:0000256" key="10">
    <source>
        <dbReference type="PROSITE-ProRule" id="PRU00452"/>
    </source>
</evidence>
<dbReference type="AlphaFoldDB" id="A0AAV1BZB1"/>
<dbReference type="GO" id="GO:0000724">
    <property type="term" value="P:double-strand break repair via homologous recombination"/>
    <property type="evidence" value="ECO:0007669"/>
    <property type="project" value="InterPro"/>
</dbReference>
<dbReference type="PANTHER" id="PTHR21330:SF1">
    <property type="entry name" value="E3 SUMO-PROTEIN LIGASE NSE2"/>
    <property type="match status" value="1"/>
</dbReference>
<keyword evidence="4" id="KW-0808">Transferase</keyword>
<evidence type="ECO:0000256" key="2">
    <source>
        <dbReference type="ARBA" id="ARBA00004718"/>
    </source>
</evidence>
<name>A0AAV1BZB1_OLDCO</name>
<comment type="subcellular location">
    <subcellularLocation>
        <location evidence="1">Nucleus</location>
    </subcellularLocation>
</comment>
<protein>
    <submittedName>
        <fullName evidence="12">OLC1v1023140C1</fullName>
    </submittedName>
</protein>
<feature type="domain" description="SP-RING-type" evidence="11">
    <location>
        <begin position="143"/>
        <end position="228"/>
    </location>
</feature>
<dbReference type="PANTHER" id="PTHR21330">
    <property type="entry name" value="E3 SUMO-PROTEIN LIGASE NSE2"/>
    <property type="match status" value="1"/>
</dbReference>
<evidence type="ECO:0000256" key="7">
    <source>
        <dbReference type="ARBA" id="ARBA00022786"/>
    </source>
</evidence>
<keyword evidence="9" id="KW-0539">Nucleus</keyword>
<proteinExistence type="inferred from homology"/>
<evidence type="ECO:0000256" key="5">
    <source>
        <dbReference type="ARBA" id="ARBA00022723"/>
    </source>
</evidence>
<evidence type="ECO:0000256" key="6">
    <source>
        <dbReference type="ARBA" id="ARBA00022771"/>
    </source>
</evidence>
<dbReference type="GO" id="GO:0005634">
    <property type="term" value="C:nucleus"/>
    <property type="evidence" value="ECO:0007669"/>
    <property type="project" value="UniProtKB-SubCell"/>
</dbReference>
<dbReference type="GO" id="GO:0061665">
    <property type="term" value="F:SUMO ligase activity"/>
    <property type="evidence" value="ECO:0007669"/>
    <property type="project" value="TreeGrafter"/>
</dbReference>
<comment type="similarity">
    <text evidence="3">Belongs to the NSE2 family.</text>
</comment>
<organism evidence="12 13">
    <name type="scientific">Oldenlandia corymbosa var. corymbosa</name>
    <dbReference type="NCBI Taxonomy" id="529605"/>
    <lineage>
        <taxon>Eukaryota</taxon>
        <taxon>Viridiplantae</taxon>
        <taxon>Streptophyta</taxon>
        <taxon>Embryophyta</taxon>
        <taxon>Tracheophyta</taxon>
        <taxon>Spermatophyta</taxon>
        <taxon>Magnoliopsida</taxon>
        <taxon>eudicotyledons</taxon>
        <taxon>Gunneridae</taxon>
        <taxon>Pentapetalae</taxon>
        <taxon>asterids</taxon>
        <taxon>lamiids</taxon>
        <taxon>Gentianales</taxon>
        <taxon>Rubiaceae</taxon>
        <taxon>Rubioideae</taxon>
        <taxon>Spermacoceae</taxon>
        <taxon>Hedyotis-Oldenlandia complex</taxon>
        <taxon>Oldenlandia</taxon>
    </lineage>
</organism>
<evidence type="ECO:0000256" key="8">
    <source>
        <dbReference type="ARBA" id="ARBA00022833"/>
    </source>
</evidence>
<accession>A0AAV1BZB1</accession>
<evidence type="ECO:0000259" key="11">
    <source>
        <dbReference type="PROSITE" id="PS51044"/>
    </source>
</evidence>
<gene>
    <name evidence="12" type="ORF">OLC1_LOCUS1229</name>
</gene>
<dbReference type="Pfam" id="PF11789">
    <property type="entry name" value="zf-Nse"/>
    <property type="match status" value="1"/>
</dbReference>
<evidence type="ECO:0000313" key="13">
    <source>
        <dbReference type="Proteomes" id="UP001161247"/>
    </source>
</evidence>
<dbReference type="GO" id="GO:0008270">
    <property type="term" value="F:zinc ion binding"/>
    <property type="evidence" value="ECO:0007669"/>
    <property type="project" value="UniProtKB-KW"/>
</dbReference>
<keyword evidence="5" id="KW-0479">Metal-binding</keyword>
<evidence type="ECO:0000256" key="1">
    <source>
        <dbReference type="ARBA" id="ARBA00004123"/>
    </source>
</evidence>
<comment type="pathway">
    <text evidence="2">Protein modification; protein sumoylation.</text>
</comment>
<dbReference type="InterPro" id="IPR013083">
    <property type="entry name" value="Znf_RING/FYVE/PHD"/>
</dbReference>
<evidence type="ECO:0000256" key="9">
    <source>
        <dbReference type="ARBA" id="ARBA00023242"/>
    </source>
</evidence>
<dbReference type="InterPro" id="IPR026846">
    <property type="entry name" value="Nse2(Mms21)"/>
</dbReference>
<keyword evidence="7" id="KW-0833">Ubl conjugation pathway</keyword>
<keyword evidence="8" id="KW-0862">Zinc</keyword>
<evidence type="ECO:0000256" key="4">
    <source>
        <dbReference type="ARBA" id="ARBA00022679"/>
    </source>
</evidence>
<dbReference type="PROSITE" id="PS51044">
    <property type="entry name" value="ZF_SP_RING"/>
    <property type="match status" value="1"/>
</dbReference>
<keyword evidence="13" id="KW-1185">Reference proteome</keyword>
<dbReference type="Proteomes" id="UP001161247">
    <property type="component" value="Chromosome 1"/>
</dbReference>
<dbReference type="GO" id="GO:0016925">
    <property type="term" value="P:protein sumoylation"/>
    <property type="evidence" value="ECO:0007669"/>
    <property type="project" value="TreeGrafter"/>
</dbReference>
<dbReference type="InterPro" id="IPR004181">
    <property type="entry name" value="Znf_MIZ"/>
</dbReference>